<sequence>MSEDSRASAPGPSARDLSDSACDSTSPQLPAPAKPIPGTIAARPEIAGETASRLAFTPAAIELIDRLWAMHGPLMFHQSGGCCDGSAPMCYQAGEFRTGGQDVLLGTLALPPLTEAQETTAREIPFWMSREQFGVWAHTHLTIDAVHGRGGGFSLEAPEGLRFLIRSRLLEFSAAD</sequence>
<evidence type="ECO:0000256" key="1">
    <source>
        <dbReference type="SAM" id="MobiDB-lite"/>
    </source>
</evidence>
<reference evidence="2 3" key="1">
    <citation type="submission" date="2019-03" db="EMBL/GenBank/DDBJ databases">
        <title>Genomic analyses of the natural microbiome of Caenorhabditis elegans.</title>
        <authorList>
            <person name="Samuel B."/>
        </authorList>
    </citation>
    <scope>NUCLEOTIDE SEQUENCE [LARGE SCALE GENOMIC DNA]</scope>
    <source>
        <strain evidence="2 3">JUb18</strain>
    </source>
</reference>
<dbReference type="RefSeq" id="WP_133617857.1">
    <property type="nucleotide sequence ID" value="NZ_SNYA01000010.1"/>
</dbReference>
<name>A0A4R6RR46_9MICO</name>
<evidence type="ECO:0000313" key="2">
    <source>
        <dbReference type="EMBL" id="TDP89281.1"/>
    </source>
</evidence>
<dbReference type="AlphaFoldDB" id="A0A4R6RR46"/>
<accession>A0A4R6RR46</accession>
<comment type="caution">
    <text evidence="2">The sequence shown here is derived from an EMBL/GenBank/DDBJ whole genome shotgun (WGS) entry which is preliminary data.</text>
</comment>
<gene>
    <name evidence="2" type="ORF">EDF62_3363</name>
</gene>
<protein>
    <recommendedName>
        <fullName evidence="4">DUF779 domain-containing protein</fullName>
    </recommendedName>
</protein>
<proteinExistence type="predicted"/>
<dbReference type="EMBL" id="SNYA01000010">
    <property type="protein sequence ID" value="TDP89281.1"/>
    <property type="molecule type" value="Genomic_DNA"/>
</dbReference>
<dbReference type="OrthoDB" id="3725739at2"/>
<organism evidence="2 3">
    <name type="scientific">Leucobacter luti</name>
    <dbReference type="NCBI Taxonomy" id="340320"/>
    <lineage>
        <taxon>Bacteria</taxon>
        <taxon>Bacillati</taxon>
        <taxon>Actinomycetota</taxon>
        <taxon>Actinomycetes</taxon>
        <taxon>Micrococcales</taxon>
        <taxon>Microbacteriaceae</taxon>
        <taxon>Leucobacter</taxon>
    </lineage>
</organism>
<dbReference type="InterPro" id="IPR008497">
    <property type="entry name" value="DUF779"/>
</dbReference>
<dbReference type="Pfam" id="PF05610">
    <property type="entry name" value="DUF779"/>
    <property type="match status" value="1"/>
</dbReference>
<evidence type="ECO:0008006" key="4">
    <source>
        <dbReference type="Google" id="ProtNLM"/>
    </source>
</evidence>
<keyword evidence="3" id="KW-1185">Reference proteome</keyword>
<feature type="region of interest" description="Disordered" evidence="1">
    <location>
        <begin position="1"/>
        <end position="39"/>
    </location>
</feature>
<evidence type="ECO:0000313" key="3">
    <source>
        <dbReference type="Proteomes" id="UP000295601"/>
    </source>
</evidence>
<dbReference type="Proteomes" id="UP000295601">
    <property type="component" value="Unassembled WGS sequence"/>
</dbReference>